<dbReference type="SMART" id="SM00220">
    <property type="entry name" value="S_TKc"/>
    <property type="match status" value="1"/>
</dbReference>
<evidence type="ECO:0000256" key="2">
    <source>
        <dbReference type="ARBA" id="ARBA00022741"/>
    </source>
</evidence>
<evidence type="ECO:0000256" key="6">
    <source>
        <dbReference type="PROSITE-ProRule" id="PRU10141"/>
    </source>
</evidence>
<dbReference type="InterPro" id="IPR017441">
    <property type="entry name" value="Protein_kinase_ATP_BS"/>
</dbReference>
<gene>
    <name evidence="9" type="ORF">HNR21_002706</name>
</gene>
<evidence type="ECO:0000313" key="10">
    <source>
        <dbReference type="Proteomes" id="UP000539313"/>
    </source>
</evidence>
<keyword evidence="10" id="KW-1185">Reference proteome</keyword>
<keyword evidence="4 6" id="KW-0067">ATP-binding</keyword>
<dbReference type="PANTHER" id="PTHR43289">
    <property type="entry name" value="MITOGEN-ACTIVATED PROTEIN KINASE KINASE KINASE 20-RELATED"/>
    <property type="match status" value="1"/>
</dbReference>
<feature type="region of interest" description="Disordered" evidence="7">
    <location>
        <begin position="357"/>
        <end position="414"/>
    </location>
</feature>
<evidence type="ECO:0000256" key="4">
    <source>
        <dbReference type="ARBA" id="ARBA00022840"/>
    </source>
</evidence>
<dbReference type="SUPFAM" id="SSF49785">
    <property type="entry name" value="Galactose-binding domain-like"/>
    <property type="match status" value="1"/>
</dbReference>
<evidence type="ECO:0000256" key="1">
    <source>
        <dbReference type="ARBA" id="ARBA00022679"/>
    </source>
</evidence>
<reference evidence="9 10" key="1">
    <citation type="submission" date="2020-08" db="EMBL/GenBank/DDBJ databases">
        <title>Sequencing the genomes of 1000 actinobacteria strains.</title>
        <authorList>
            <person name="Klenk H.-P."/>
        </authorList>
    </citation>
    <scope>NUCLEOTIDE SEQUENCE [LARGE SCALE GENOMIC DNA]</scope>
    <source>
        <strain evidence="9 10">DSM 45823</strain>
    </source>
</reference>
<keyword evidence="3" id="KW-0418">Kinase</keyword>
<proteinExistence type="predicted"/>
<feature type="domain" description="Protein kinase" evidence="8">
    <location>
        <begin position="21"/>
        <end position="281"/>
    </location>
</feature>
<dbReference type="InterPro" id="IPR008271">
    <property type="entry name" value="Ser/Thr_kinase_AS"/>
</dbReference>
<dbReference type="InterPro" id="IPR008979">
    <property type="entry name" value="Galactose-bd-like_sf"/>
</dbReference>
<comment type="caution">
    <text evidence="9">The sequence shown here is derived from an EMBL/GenBank/DDBJ whole genome shotgun (WGS) entry which is preliminary data.</text>
</comment>
<name>A0A7W3R8P9_9ACTN</name>
<dbReference type="PROSITE" id="PS50011">
    <property type="entry name" value="PROTEIN_KINASE_DOM"/>
    <property type="match status" value="1"/>
</dbReference>
<dbReference type="RefSeq" id="WP_246442138.1">
    <property type="nucleotide sequence ID" value="NZ_JACJII010000001.1"/>
</dbReference>
<dbReference type="GO" id="GO:0004674">
    <property type="term" value="F:protein serine/threonine kinase activity"/>
    <property type="evidence" value="ECO:0007669"/>
    <property type="project" value="TreeGrafter"/>
</dbReference>
<dbReference type="SUPFAM" id="SSF56112">
    <property type="entry name" value="Protein kinase-like (PK-like)"/>
    <property type="match status" value="1"/>
</dbReference>
<feature type="compositionally biased region" description="Pro residues" evidence="7">
    <location>
        <begin position="391"/>
        <end position="402"/>
    </location>
</feature>
<accession>A0A7W3R8P9</accession>
<keyword evidence="5" id="KW-0675">Receptor</keyword>
<evidence type="ECO:0000259" key="8">
    <source>
        <dbReference type="PROSITE" id="PS50011"/>
    </source>
</evidence>
<keyword evidence="1" id="KW-0808">Transferase</keyword>
<sequence>MRPNDVFEPLLPDDPAQLGGYRVLARIGAGGMGRVYLAATQSGRRLAIKVVRPEFADDPEFRRRFRQEVTAAQRVQSLYTAPVIDADLDGPRPWMATAYVPGPSLAAVVAGNGPLAPQTVRPLAAGVAEALEAIHRAGIIHRDLKPSNVLLAEDGPRVIDFGIARAADATPLTRTGVRIGTPHFMAPEQALGRPSTPAVDVFALGVLVFFAATGRSPFGEGPDPAVLYRIAREEPDLTGCPDDLRPLIERCLRKDPAARPALRELMDELNPGGAAPEPGWLPSEVTRLLAPFSAAPPPPTGAFAGPPGTPPTAPVHPVPGTPPGGHGMRSGLLVAAGAGMAALLLVPALAFVALSGDSASEDPGRADASASAPTAAPRPGANGGGDDGTQPSPPPSPRPRPTGEPVHLADLTPRGDSLLVGRWSTLGKAYPESLGVAAGCDGENTREAVFDLGGPHRLFVADVGVDDTATGSDRDEEVRFVVYADRDQDGRADEDEEIGVRAARHRLPGHIEADLGGADSVILYMETADICLPKAAAFWGTPRVYK</sequence>
<dbReference type="PROSITE" id="PS00108">
    <property type="entry name" value="PROTEIN_KINASE_ST"/>
    <property type="match status" value="1"/>
</dbReference>
<feature type="region of interest" description="Disordered" evidence="7">
    <location>
        <begin position="292"/>
        <end position="324"/>
    </location>
</feature>
<dbReference type="EMBL" id="JACJII010000001">
    <property type="protein sequence ID" value="MBA9003824.1"/>
    <property type="molecule type" value="Genomic_DNA"/>
</dbReference>
<evidence type="ECO:0000256" key="5">
    <source>
        <dbReference type="ARBA" id="ARBA00023170"/>
    </source>
</evidence>
<organism evidence="9 10">
    <name type="scientific">Thermomonospora cellulosilytica</name>
    <dbReference type="NCBI Taxonomy" id="1411118"/>
    <lineage>
        <taxon>Bacteria</taxon>
        <taxon>Bacillati</taxon>
        <taxon>Actinomycetota</taxon>
        <taxon>Actinomycetes</taxon>
        <taxon>Streptosporangiales</taxon>
        <taxon>Thermomonosporaceae</taxon>
        <taxon>Thermomonospora</taxon>
    </lineage>
</organism>
<feature type="compositionally biased region" description="Pro residues" evidence="7">
    <location>
        <begin position="307"/>
        <end position="322"/>
    </location>
</feature>
<dbReference type="PROSITE" id="PS00107">
    <property type="entry name" value="PROTEIN_KINASE_ATP"/>
    <property type="match status" value="1"/>
</dbReference>
<dbReference type="InterPro" id="IPR038637">
    <property type="entry name" value="NPCBM_sf"/>
</dbReference>
<dbReference type="AlphaFoldDB" id="A0A7W3R8P9"/>
<dbReference type="PANTHER" id="PTHR43289:SF34">
    <property type="entry name" value="SERINE_THREONINE-PROTEIN KINASE YBDM-RELATED"/>
    <property type="match status" value="1"/>
</dbReference>
<dbReference type="Gene3D" id="1.10.510.10">
    <property type="entry name" value="Transferase(Phosphotransferase) domain 1"/>
    <property type="match status" value="1"/>
</dbReference>
<protein>
    <recommendedName>
        <fullName evidence="8">Protein kinase domain-containing protein</fullName>
    </recommendedName>
</protein>
<dbReference type="InterPro" id="IPR011009">
    <property type="entry name" value="Kinase-like_dom_sf"/>
</dbReference>
<evidence type="ECO:0000313" key="9">
    <source>
        <dbReference type="EMBL" id="MBA9003824.1"/>
    </source>
</evidence>
<feature type="compositionally biased region" description="Low complexity" evidence="7">
    <location>
        <begin position="366"/>
        <end position="380"/>
    </location>
</feature>
<evidence type="ECO:0000256" key="7">
    <source>
        <dbReference type="SAM" id="MobiDB-lite"/>
    </source>
</evidence>
<dbReference type="Gene3D" id="2.60.120.1060">
    <property type="entry name" value="NPCBM/NEW2 domain"/>
    <property type="match status" value="1"/>
</dbReference>
<dbReference type="InterPro" id="IPR000719">
    <property type="entry name" value="Prot_kinase_dom"/>
</dbReference>
<dbReference type="Pfam" id="PF00069">
    <property type="entry name" value="Pkinase"/>
    <property type="match status" value="1"/>
</dbReference>
<dbReference type="Proteomes" id="UP000539313">
    <property type="component" value="Unassembled WGS sequence"/>
</dbReference>
<feature type="binding site" evidence="6">
    <location>
        <position position="49"/>
    </location>
    <ligand>
        <name>ATP</name>
        <dbReference type="ChEBI" id="CHEBI:30616"/>
    </ligand>
</feature>
<dbReference type="GO" id="GO:0005524">
    <property type="term" value="F:ATP binding"/>
    <property type="evidence" value="ECO:0007669"/>
    <property type="project" value="UniProtKB-UniRule"/>
</dbReference>
<dbReference type="CDD" id="cd14014">
    <property type="entry name" value="STKc_PknB_like"/>
    <property type="match status" value="1"/>
</dbReference>
<evidence type="ECO:0000256" key="3">
    <source>
        <dbReference type="ARBA" id="ARBA00022777"/>
    </source>
</evidence>
<dbReference type="Gene3D" id="3.30.200.20">
    <property type="entry name" value="Phosphorylase Kinase, domain 1"/>
    <property type="match status" value="1"/>
</dbReference>
<keyword evidence="2 6" id="KW-0547">Nucleotide-binding</keyword>